<feature type="signal peptide" evidence="1">
    <location>
        <begin position="1"/>
        <end position="23"/>
    </location>
</feature>
<dbReference type="NCBIfam" id="TIGR04155">
    <property type="entry name" value="cyano_PEP"/>
    <property type="match status" value="1"/>
</dbReference>
<gene>
    <name evidence="2" type="ORF">M595_1828</name>
</gene>
<dbReference type="OrthoDB" id="490896at2"/>
<reference evidence="2 3" key="1">
    <citation type="journal article" date="2013" name="Front. Microbiol.">
        <title>Comparative genomic analyses of the cyanobacterium, Lyngbya aestuarii BL J, a powerful hydrogen producer.</title>
        <authorList>
            <person name="Kothari A."/>
            <person name="Vaughn M."/>
            <person name="Garcia-Pichel F."/>
        </authorList>
    </citation>
    <scope>NUCLEOTIDE SEQUENCE [LARGE SCALE GENOMIC DNA]</scope>
    <source>
        <strain evidence="2 3">BL J</strain>
    </source>
</reference>
<dbReference type="EMBL" id="AUZM01000013">
    <property type="protein sequence ID" value="ERT08206.1"/>
    <property type="molecule type" value="Genomic_DNA"/>
</dbReference>
<accession>U7QP72</accession>
<dbReference type="InterPro" id="IPR026374">
    <property type="entry name" value="Cyano_PEP"/>
</dbReference>
<keyword evidence="1" id="KW-0732">Signal</keyword>
<evidence type="ECO:0000313" key="2">
    <source>
        <dbReference type="EMBL" id="ERT08206.1"/>
    </source>
</evidence>
<proteinExistence type="predicted"/>
<evidence type="ECO:0000256" key="1">
    <source>
        <dbReference type="SAM" id="SignalP"/>
    </source>
</evidence>
<protein>
    <submittedName>
        <fullName evidence="2">PEP-CTERM sorting, cyanobacterial subclass domain protein</fullName>
    </submittedName>
</protein>
<name>U7QP72_9CYAN</name>
<sequence length="225" mass="23372">MITANFVKKALMAATGATVVTLAGGQAAVAVSINFGGSNLTTSSISDTVGGIGYTATGFSSNGNDRNVVRRSSGLGVQFSGGLSSLENPQIDGLGFDETLRLNFNQIVTLTSASFSGVGDFTLPLVGRINDEVRLIVDGVLFSSADIPGGNFLGTDQGTFTSLNITGKVFDFTVTDNNDSYFLSSIEVEPVPEPFTILGSLSALGAGTLMKKQHDKRQNKVKSDA</sequence>
<organism evidence="2 3">
    <name type="scientific">Lyngbya aestuarii BL J</name>
    <dbReference type="NCBI Taxonomy" id="1348334"/>
    <lineage>
        <taxon>Bacteria</taxon>
        <taxon>Bacillati</taxon>
        <taxon>Cyanobacteriota</taxon>
        <taxon>Cyanophyceae</taxon>
        <taxon>Oscillatoriophycideae</taxon>
        <taxon>Oscillatoriales</taxon>
        <taxon>Microcoleaceae</taxon>
        <taxon>Lyngbya</taxon>
    </lineage>
</organism>
<dbReference type="Proteomes" id="UP000017127">
    <property type="component" value="Unassembled WGS sequence"/>
</dbReference>
<feature type="chain" id="PRO_5004687767" evidence="1">
    <location>
        <begin position="24"/>
        <end position="225"/>
    </location>
</feature>
<comment type="caution">
    <text evidence="2">The sequence shown here is derived from an EMBL/GenBank/DDBJ whole genome shotgun (WGS) entry which is preliminary data.</text>
</comment>
<dbReference type="RefSeq" id="WP_023065632.1">
    <property type="nucleotide sequence ID" value="NZ_AUZM01000013.1"/>
</dbReference>
<keyword evidence="3" id="KW-1185">Reference proteome</keyword>
<evidence type="ECO:0000313" key="3">
    <source>
        <dbReference type="Proteomes" id="UP000017127"/>
    </source>
</evidence>
<dbReference type="AlphaFoldDB" id="U7QP72"/>